<proteinExistence type="predicted"/>
<gene>
    <name evidence="1" type="ORF">LQ384_09930</name>
</gene>
<organism evidence="1 2">
    <name type="scientific">Rhodococcus rhodochrous</name>
    <dbReference type="NCBI Taxonomy" id="1829"/>
    <lineage>
        <taxon>Bacteria</taxon>
        <taxon>Bacillati</taxon>
        <taxon>Actinomycetota</taxon>
        <taxon>Actinomycetes</taxon>
        <taxon>Mycobacteriales</taxon>
        <taxon>Nocardiaceae</taxon>
        <taxon>Rhodococcus</taxon>
    </lineage>
</organism>
<dbReference type="Proteomes" id="UP001198630">
    <property type="component" value="Unassembled WGS sequence"/>
</dbReference>
<name>A0AAW4XF25_RHORH</name>
<dbReference type="RefSeq" id="WP_230789874.1">
    <property type="nucleotide sequence ID" value="NZ_JAJNCO010000004.1"/>
</dbReference>
<reference evidence="1" key="1">
    <citation type="submission" date="2021-11" db="EMBL/GenBank/DDBJ databases">
        <title>Development of a sustainable strategy for remediation of hydrocarbon-contaminated territories based on the waste exchange concept.</title>
        <authorList>
            <person name="Elkin A."/>
        </authorList>
    </citation>
    <scope>NUCLEOTIDE SEQUENCE</scope>
    <source>
        <strain evidence="1">IEGM 757</strain>
    </source>
</reference>
<evidence type="ECO:0000313" key="2">
    <source>
        <dbReference type="Proteomes" id="UP001198630"/>
    </source>
</evidence>
<dbReference type="EMBL" id="JAJNCO010000004">
    <property type="protein sequence ID" value="MCD2111414.1"/>
    <property type="molecule type" value="Genomic_DNA"/>
</dbReference>
<dbReference type="AlphaFoldDB" id="A0AAW4XF25"/>
<evidence type="ECO:0000313" key="1">
    <source>
        <dbReference type="EMBL" id="MCD2111414.1"/>
    </source>
</evidence>
<accession>A0AAW4XF25</accession>
<comment type="caution">
    <text evidence="1">The sequence shown here is derived from an EMBL/GenBank/DDBJ whole genome shotgun (WGS) entry which is preliminary data.</text>
</comment>
<protein>
    <submittedName>
        <fullName evidence="1">Uncharacterized protein</fullName>
    </submittedName>
</protein>
<sequence length="104" mass="10947">MPEWTKPSSNTFPAVLRSLQEAKLHASILTTDGGDPSIGRVLAVGQETVQIARDEESVPTYIALAHIVSVTPKSYSDDPIVVLGTAAPASPRSSIAGPGARRIR</sequence>